<evidence type="ECO:0000313" key="2">
    <source>
        <dbReference type="EMBL" id="MET3633914.1"/>
    </source>
</evidence>
<dbReference type="InterPro" id="IPR035929">
    <property type="entry name" value="CoaB-like_sf"/>
</dbReference>
<dbReference type="GO" id="GO:0004632">
    <property type="term" value="F:phosphopantothenate--cysteine ligase activity"/>
    <property type="evidence" value="ECO:0007669"/>
    <property type="project" value="UniProtKB-EC"/>
</dbReference>
<dbReference type="RefSeq" id="WP_354367886.1">
    <property type="nucleotide sequence ID" value="NZ_JBEPLN010000006.1"/>
</dbReference>
<dbReference type="Proteomes" id="UP001549037">
    <property type="component" value="Unassembled WGS sequence"/>
</dbReference>
<dbReference type="Pfam" id="PF04127">
    <property type="entry name" value="DFP"/>
    <property type="match status" value="2"/>
</dbReference>
<dbReference type="NCBIfam" id="NF005231">
    <property type="entry name" value="PRK06732.1"/>
    <property type="match status" value="1"/>
</dbReference>
<dbReference type="InterPro" id="IPR007085">
    <property type="entry name" value="DNA/pantothenate-metab_flavo_C"/>
</dbReference>
<sequence length="227" mass="25500">MKILITSGGTTEAIDRVRGITNHSTGQLGKTVAETFLENHHHVTLITTKTALKPNPHHHLTLIIIETVSDLLKVMKEEIPKHDAIIHSMAVSDYTPVYMTDISELEKHSPEQLISKTNSENKISSSSDYQVLFLKKTPKIISLIKKWNPSIFLIGFKLLVEVSEQELLDVAKSSLRQNKADIIVANDLSQIKDNQHHAYIVDADGQEKVNSKKAIAQKLYERITQHA</sequence>
<keyword evidence="2" id="KW-0436">Ligase</keyword>
<dbReference type="InterPro" id="IPR011848">
    <property type="entry name" value="CoaB_strep"/>
</dbReference>
<gene>
    <name evidence="2" type="ORF">ABID28_000549</name>
</gene>
<accession>A0ABV2JDR6</accession>
<proteinExistence type="predicted"/>
<protein>
    <submittedName>
        <fullName evidence="2">Phosphopantothenate-cysteine ligase</fullName>
        <ecNumber evidence="2">6.3.2.5</ecNumber>
    </submittedName>
</protein>
<dbReference type="EMBL" id="JBEPLN010000006">
    <property type="protein sequence ID" value="MET3633914.1"/>
    <property type="molecule type" value="Genomic_DNA"/>
</dbReference>
<evidence type="ECO:0000313" key="3">
    <source>
        <dbReference type="Proteomes" id="UP001549037"/>
    </source>
</evidence>
<dbReference type="NCBIfam" id="TIGR02114">
    <property type="entry name" value="coaB_strep"/>
    <property type="match status" value="1"/>
</dbReference>
<comment type="caution">
    <text evidence="2">The sequence shown here is derived from an EMBL/GenBank/DDBJ whole genome shotgun (WGS) entry which is preliminary data.</text>
</comment>
<reference evidence="2 3" key="1">
    <citation type="submission" date="2024-06" db="EMBL/GenBank/DDBJ databases">
        <title>Genomic Encyclopedia of Type Strains, Phase IV (KMG-IV): sequencing the most valuable type-strain genomes for metagenomic binning, comparative biology and taxonomic classification.</title>
        <authorList>
            <person name="Goeker M."/>
        </authorList>
    </citation>
    <scope>NUCLEOTIDE SEQUENCE [LARGE SCALE GENOMIC DNA]</scope>
    <source>
        <strain evidence="2 3">DSM 28302</strain>
    </source>
</reference>
<evidence type="ECO:0000259" key="1">
    <source>
        <dbReference type="Pfam" id="PF04127"/>
    </source>
</evidence>
<organism evidence="2 3">
    <name type="scientific">Streptococcus porcorum</name>
    <dbReference type="NCBI Taxonomy" id="701526"/>
    <lineage>
        <taxon>Bacteria</taxon>
        <taxon>Bacillati</taxon>
        <taxon>Bacillota</taxon>
        <taxon>Bacilli</taxon>
        <taxon>Lactobacillales</taxon>
        <taxon>Streptococcaceae</taxon>
        <taxon>Streptococcus</taxon>
    </lineage>
</organism>
<name>A0ABV2JDR6_9STRE</name>
<feature type="domain" description="DNA/pantothenate metabolism flavoprotein C-terminal" evidence="1">
    <location>
        <begin position="116"/>
        <end position="225"/>
    </location>
</feature>
<dbReference type="EC" id="6.3.2.5" evidence="2"/>
<feature type="domain" description="DNA/pantothenate metabolism flavoprotein C-terminal" evidence="1">
    <location>
        <begin position="2"/>
        <end position="100"/>
    </location>
</feature>
<dbReference type="Gene3D" id="3.40.50.10300">
    <property type="entry name" value="CoaB-like"/>
    <property type="match status" value="1"/>
</dbReference>
<keyword evidence="3" id="KW-1185">Reference proteome</keyword>
<dbReference type="SUPFAM" id="SSF102645">
    <property type="entry name" value="CoaB-like"/>
    <property type="match status" value="1"/>
</dbReference>